<accession>A0ABV6SNC3</accession>
<sequence length="144" mass="16179">MNEQQTSEELSWRILLCHKHPVSARLRFLIPTGGGVVLPQALPRLAVIAEDQEAPVQCHPASALRVLQETMALGWQLELIGEFRLNMEVPGQIIPIYLAALAGHELPPPPEGTRWIELTQSIGMPWLDRELLRRVYEELIGFGC</sequence>
<evidence type="ECO:0000313" key="2">
    <source>
        <dbReference type="Proteomes" id="UP001589891"/>
    </source>
</evidence>
<keyword evidence="2" id="KW-1185">Reference proteome</keyword>
<reference evidence="1 2" key="1">
    <citation type="submission" date="2024-09" db="EMBL/GenBank/DDBJ databases">
        <authorList>
            <person name="Sun Q."/>
            <person name="Mori K."/>
        </authorList>
    </citation>
    <scope>NUCLEOTIDE SEQUENCE [LARGE SCALE GENOMIC DNA]</scope>
    <source>
        <strain evidence="1 2">NCAIM B.01794</strain>
    </source>
</reference>
<gene>
    <name evidence="1" type="ORF">ACFFGX_16265</name>
</gene>
<comment type="caution">
    <text evidence="1">The sequence shown here is derived from an EMBL/GenBank/DDBJ whole genome shotgun (WGS) entry which is preliminary data.</text>
</comment>
<protein>
    <submittedName>
        <fullName evidence="1">Uncharacterized protein</fullName>
    </submittedName>
</protein>
<evidence type="ECO:0000313" key="1">
    <source>
        <dbReference type="EMBL" id="MFC0711042.1"/>
    </source>
</evidence>
<dbReference type="Proteomes" id="UP001589891">
    <property type="component" value="Unassembled WGS sequence"/>
</dbReference>
<name>A0ABV6SNC3_AZOPA</name>
<proteinExistence type="predicted"/>
<dbReference type="EMBL" id="JBHLSS010000101">
    <property type="protein sequence ID" value="MFC0711042.1"/>
    <property type="molecule type" value="Genomic_DNA"/>
</dbReference>
<organism evidence="1 2">
    <name type="scientific">Azorhizophilus paspali</name>
    <name type="common">Azotobacter paspali</name>
    <dbReference type="NCBI Taxonomy" id="69963"/>
    <lineage>
        <taxon>Bacteria</taxon>
        <taxon>Pseudomonadati</taxon>
        <taxon>Pseudomonadota</taxon>
        <taxon>Gammaproteobacteria</taxon>
        <taxon>Pseudomonadales</taxon>
        <taxon>Pseudomonadaceae</taxon>
        <taxon>Azorhizophilus</taxon>
    </lineage>
</organism>
<dbReference type="RefSeq" id="WP_376947707.1">
    <property type="nucleotide sequence ID" value="NZ_CP171449.1"/>
</dbReference>